<dbReference type="InterPro" id="IPR017853">
    <property type="entry name" value="GH"/>
</dbReference>
<dbReference type="RefSeq" id="WP_055223685.1">
    <property type="nucleotide sequence ID" value="NZ_CYYW01000005.1"/>
</dbReference>
<dbReference type="InterPro" id="IPR013780">
    <property type="entry name" value="Glyco_hydro_b"/>
</dbReference>
<dbReference type="SMART" id="SM00642">
    <property type="entry name" value="Aamy"/>
    <property type="match status" value="1"/>
</dbReference>
<dbReference type="SUPFAM" id="SSF81296">
    <property type="entry name" value="E set domains"/>
    <property type="match status" value="1"/>
</dbReference>
<dbReference type="Gene3D" id="2.60.40.1180">
    <property type="entry name" value="Golgi alpha-mannosidase II"/>
    <property type="match status" value="1"/>
</dbReference>
<evidence type="ECO:0000256" key="2">
    <source>
        <dbReference type="ARBA" id="ARBA00022801"/>
    </source>
</evidence>
<keyword evidence="3 5" id="KW-0326">Glycosidase</keyword>
<dbReference type="Pfam" id="PF02903">
    <property type="entry name" value="Alpha-amylase_N"/>
    <property type="match status" value="1"/>
</dbReference>
<evidence type="ECO:0000313" key="5">
    <source>
        <dbReference type="EMBL" id="CUN83569.1"/>
    </source>
</evidence>
<dbReference type="PANTHER" id="PTHR10357:SF210">
    <property type="entry name" value="MALTODEXTRIN GLUCOSIDASE"/>
    <property type="match status" value="1"/>
</dbReference>
<gene>
    <name evidence="5" type="primary">nplT_2</name>
    <name evidence="5" type="ORF">ERS852417_01088</name>
</gene>
<evidence type="ECO:0000313" key="6">
    <source>
        <dbReference type="Proteomes" id="UP000095384"/>
    </source>
</evidence>
<comment type="similarity">
    <text evidence="1">Belongs to the glycosyl hydrolase 13 family.</text>
</comment>
<dbReference type="Gene3D" id="3.90.400.10">
    <property type="entry name" value="Oligo-1,6-glucosidase, Domain 2"/>
    <property type="match status" value="1"/>
</dbReference>
<reference evidence="5 6" key="1">
    <citation type="submission" date="2015-09" db="EMBL/GenBank/DDBJ databases">
        <authorList>
            <consortium name="Pathogen Informatics"/>
        </authorList>
    </citation>
    <scope>NUCLEOTIDE SEQUENCE [LARGE SCALE GENOMIC DNA]</scope>
    <source>
        <strain evidence="5 6">2789STDY5608860</strain>
    </source>
</reference>
<dbReference type="Proteomes" id="UP000095384">
    <property type="component" value="Unassembled WGS sequence"/>
</dbReference>
<proteinExistence type="inferred from homology"/>
<organism evidence="5 6">
    <name type="scientific">Agathobacter rectalis</name>
    <dbReference type="NCBI Taxonomy" id="39491"/>
    <lineage>
        <taxon>Bacteria</taxon>
        <taxon>Bacillati</taxon>
        <taxon>Bacillota</taxon>
        <taxon>Clostridia</taxon>
        <taxon>Lachnospirales</taxon>
        <taxon>Lachnospiraceae</taxon>
        <taxon>Agathobacter</taxon>
    </lineage>
</organism>
<dbReference type="InterPro" id="IPR014756">
    <property type="entry name" value="Ig_E-set"/>
</dbReference>
<dbReference type="InterPro" id="IPR013783">
    <property type="entry name" value="Ig-like_fold"/>
</dbReference>
<dbReference type="Gene3D" id="2.60.40.10">
    <property type="entry name" value="Immunoglobulins"/>
    <property type="match status" value="1"/>
</dbReference>
<dbReference type="InterPro" id="IPR006047">
    <property type="entry name" value="GH13_cat_dom"/>
</dbReference>
<dbReference type="InterPro" id="IPR004185">
    <property type="entry name" value="Glyco_hydro_13_lg-like_dom"/>
</dbReference>
<dbReference type="GO" id="GO:0005975">
    <property type="term" value="P:carbohydrate metabolic process"/>
    <property type="evidence" value="ECO:0007669"/>
    <property type="project" value="InterPro"/>
</dbReference>
<dbReference type="CDD" id="cd02857">
    <property type="entry name" value="E_set_CDase_PDE_N"/>
    <property type="match status" value="1"/>
</dbReference>
<evidence type="ECO:0000256" key="1">
    <source>
        <dbReference type="ARBA" id="ARBA00008061"/>
    </source>
</evidence>
<dbReference type="Gene3D" id="3.20.20.80">
    <property type="entry name" value="Glycosidases"/>
    <property type="match status" value="1"/>
</dbReference>
<dbReference type="InterPro" id="IPR045857">
    <property type="entry name" value="O16G_dom_2"/>
</dbReference>
<name>A0A174A6Q6_9FIRM</name>
<dbReference type="EC" id="3.2.1.135" evidence="5"/>
<accession>A0A174A6Q6</accession>
<evidence type="ECO:0000259" key="4">
    <source>
        <dbReference type="SMART" id="SM00642"/>
    </source>
</evidence>
<evidence type="ECO:0000256" key="3">
    <source>
        <dbReference type="ARBA" id="ARBA00023295"/>
    </source>
</evidence>
<dbReference type="Pfam" id="PF00128">
    <property type="entry name" value="Alpha-amylase"/>
    <property type="match status" value="1"/>
</dbReference>
<dbReference type="SUPFAM" id="SSF51011">
    <property type="entry name" value="Glycosyl hydrolase domain"/>
    <property type="match status" value="1"/>
</dbReference>
<protein>
    <submittedName>
        <fullName evidence="5">Neopullulanase</fullName>
        <ecNumber evidence="5">3.2.1.135</ecNumber>
    </submittedName>
</protein>
<dbReference type="GO" id="GO:0031216">
    <property type="term" value="F:neopullulanase activity"/>
    <property type="evidence" value="ECO:0007669"/>
    <property type="project" value="UniProtKB-EC"/>
</dbReference>
<dbReference type="PANTHER" id="PTHR10357">
    <property type="entry name" value="ALPHA-AMYLASE FAMILY MEMBER"/>
    <property type="match status" value="1"/>
</dbReference>
<dbReference type="CDD" id="cd11338">
    <property type="entry name" value="AmyAc_CMD"/>
    <property type="match status" value="1"/>
</dbReference>
<feature type="domain" description="Glycosyl hydrolase family 13 catalytic" evidence="4">
    <location>
        <begin position="137"/>
        <end position="515"/>
    </location>
</feature>
<dbReference type="AlphaFoldDB" id="A0A174A6Q6"/>
<dbReference type="EMBL" id="CYYW01000005">
    <property type="protein sequence ID" value="CUN83569.1"/>
    <property type="molecule type" value="Genomic_DNA"/>
</dbReference>
<keyword evidence="2 5" id="KW-0378">Hydrolase</keyword>
<dbReference type="SUPFAM" id="SSF51445">
    <property type="entry name" value="(Trans)glycosidases"/>
    <property type="match status" value="1"/>
</dbReference>
<sequence>MEKEAILHIPLSQFAFAEKEDRLVIRIRCKKGDLKRCVLLWGDRVAMEEPLPVKQSEMEHVASDMLYDYYEVKITSPYTRVCYYFRLEDDTESLYYYGRGFAEKLSCGRAEYFQFPYIRREDILDIPEWAEDIVMYHIFPDSFANDRRKLTAKATRHMLLPDGKSDSNGKILPDRICKNHLGGTLKGICENLDYIEKLGINCIYLNPIFEAASYHKYDTIDYFEIDPCLGNKADLKELVQQCHKRGIRVILDGVFNHCGADFFAFRDVRQKGKASRYYNWFYHLPETIQYADPPDYEAFAYVKEMPKLNTGNPEVVEYLCNVGTYWIREADIDGWRLDVANEINHEFWRAFRHAVRAVKEDIFLIGEIWEEAGIWLQGDQFDSTMNYTFSYLCRDFFGKGELSVSEFDAQMQRMIYRYPWQVSLAQMNFLDSHDIPRFLSYCNGNRKRMELAFFYLFMGVGVPSVFYGDEVYIEGMKELEYRAAMDWQAVMEQQAENNRLQGNLAEKFSCWIALRKEHVALRKGNYRTIYCNDMMGVYVFLRSFGDDKVLVFLNTGTGSVTLTSVEVPQLQEKKIILSSCEGKLLVVL</sequence>